<evidence type="ECO:0000313" key="3">
    <source>
        <dbReference type="EMBL" id="CAE0028087.1"/>
    </source>
</evidence>
<gene>
    <name evidence="2" type="ORF">CLAU1311_LOCUS8887</name>
    <name evidence="3" type="ORF">CLAU1311_LOCUS8888</name>
</gene>
<organism evidence="2">
    <name type="scientific">Chloropicon laureae</name>
    <dbReference type="NCBI Taxonomy" id="464258"/>
    <lineage>
        <taxon>Eukaryota</taxon>
        <taxon>Viridiplantae</taxon>
        <taxon>Chlorophyta</taxon>
        <taxon>Chloropicophyceae</taxon>
        <taxon>Chloropicales</taxon>
        <taxon>Chloropicaceae</taxon>
        <taxon>Chloropicon</taxon>
    </lineage>
</organism>
<accession>A0A7S2Z7S4</accession>
<dbReference type="AlphaFoldDB" id="A0A7S2Z7S4"/>
<feature type="transmembrane region" description="Helical" evidence="1">
    <location>
        <begin position="32"/>
        <end position="51"/>
    </location>
</feature>
<dbReference type="EMBL" id="HBHU01013645">
    <property type="protein sequence ID" value="CAE0028086.1"/>
    <property type="molecule type" value="Transcribed_RNA"/>
</dbReference>
<evidence type="ECO:0000256" key="1">
    <source>
        <dbReference type="SAM" id="Phobius"/>
    </source>
</evidence>
<proteinExistence type="predicted"/>
<evidence type="ECO:0000313" key="2">
    <source>
        <dbReference type="EMBL" id="CAE0028086.1"/>
    </source>
</evidence>
<name>A0A7S2Z7S4_9CHLO</name>
<protein>
    <submittedName>
        <fullName evidence="2">Uncharacterized protein</fullName>
    </submittedName>
</protein>
<sequence>MGSITIDGKRRARLVFERVSGRKAARQSPPGWVLLGLFIVMACFAFALMAGTRVHGNLPAFSREKTAAYSSGGAPLAMESLRMEKVLLEVGDGDGAAPSSLASRFRSKTLTNLLSPWASAEEGDAGDVGAVRERKLASYLSLRTAQCDEAANGEGWVSVDMTREGRLNTYLYGNHTSTRGAREERYLTMTRCNIEEAGGQSGWDVYRLGPFVGSGGYDWHQAFVHPLPRPPKAKFITGKLTAPVSQSGEILGYPPIYPHHVHMKVNGVEHVLEAHGDTMCAEENGGKACFLHTYPEGYGMPFDGQARSGEVGADYLSLDFLLIDKREFPAPPMIFFKEVAVKWSADETLTPVSTAMTHAKASKGSPFATTMVAQRPSFLWSTAQWLVDGKLVISREDQVPWFHSHKPYFRAMWAFAASPEELGLTGDLLWQVDDQIGGQGARDYDYVWAPDGEDPLTALKRRVNQSVAGWEALRCWMLPEGEDEGFWEGEGGGDVQSRLWGPPALSSLGKGDLGGEKILERVEATDSTAAFPESWHQRWKGNSYDRAGEVRCGPGGWRFKAGDRYTVLSLNGIHEEMADQGIVSLQHNAFFTLYESDNKTDVGPSYEVYGPYTSEETMSYSVSSSWLRPEEGGQWMAGKETFTERYSSGDEWQNATFNICNETQMLSKMDRMFQHEYYDAARVELDAIQNLI</sequence>
<keyword evidence="1" id="KW-0472">Membrane</keyword>
<keyword evidence="1" id="KW-0812">Transmembrane</keyword>
<reference evidence="2" key="1">
    <citation type="submission" date="2021-01" db="EMBL/GenBank/DDBJ databases">
        <authorList>
            <person name="Corre E."/>
            <person name="Pelletier E."/>
            <person name="Niang G."/>
            <person name="Scheremetjew M."/>
            <person name="Finn R."/>
            <person name="Kale V."/>
            <person name="Holt S."/>
            <person name="Cochrane G."/>
            <person name="Meng A."/>
            <person name="Brown T."/>
            <person name="Cohen L."/>
        </authorList>
    </citation>
    <scope>NUCLEOTIDE SEQUENCE</scope>
    <source>
        <strain evidence="2">RCC856</strain>
    </source>
</reference>
<keyword evidence="1" id="KW-1133">Transmembrane helix</keyword>
<dbReference type="EMBL" id="HBHU01013646">
    <property type="protein sequence ID" value="CAE0028087.1"/>
    <property type="molecule type" value="Transcribed_RNA"/>
</dbReference>